<dbReference type="PaxDb" id="3708-A0A078G9D4"/>
<name>A0A078G9D4_BRANA</name>
<dbReference type="AlphaFoldDB" id="A0A078G9D4"/>
<gene>
    <name evidence="1" type="primary">BnaA09g30690D</name>
    <name evidence="1" type="ORF">GSBRNA2T00015719001</name>
</gene>
<dbReference type="Proteomes" id="UP000028999">
    <property type="component" value="Unassembled WGS sequence"/>
</dbReference>
<evidence type="ECO:0000313" key="1">
    <source>
        <dbReference type="EMBL" id="CDY21358.1"/>
    </source>
</evidence>
<sequence length="37" mass="4152">MREKAAEWRSLAEKATECKRGSSVVNFDNVVKVLLGE</sequence>
<organism evidence="1 2">
    <name type="scientific">Brassica napus</name>
    <name type="common">Rape</name>
    <dbReference type="NCBI Taxonomy" id="3708"/>
    <lineage>
        <taxon>Eukaryota</taxon>
        <taxon>Viridiplantae</taxon>
        <taxon>Streptophyta</taxon>
        <taxon>Embryophyta</taxon>
        <taxon>Tracheophyta</taxon>
        <taxon>Spermatophyta</taxon>
        <taxon>Magnoliopsida</taxon>
        <taxon>eudicotyledons</taxon>
        <taxon>Gunneridae</taxon>
        <taxon>Pentapetalae</taxon>
        <taxon>rosids</taxon>
        <taxon>malvids</taxon>
        <taxon>Brassicales</taxon>
        <taxon>Brassicaceae</taxon>
        <taxon>Brassiceae</taxon>
        <taxon>Brassica</taxon>
    </lineage>
</organism>
<evidence type="ECO:0000313" key="2">
    <source>
        <dbReference type="Proteomes" id="UP000028999"/>
    </source>
</evidence>
<accession>A0A078G9D4</accession>
<dbReference type="EMBL" id="LK032120">
    <property type="protein sequence ID" value="CDY21358.1"/>
    <property type="molecule type" value="Genomic_DNA"/>
</dbReference>
<keyword evidence="2" id="KW-1185">Reference proteome</keyword>
<protein>
    <submittedName>
        <fullName evidence="1">BnaA09g30690D protein</fullName>
    </submittedName>
</protein>
<dbReference type="Gramene" id="CDY21358">
    <property type="protein sequence ID" value="CDY21358"/>
    <property type="gene ID" value="GSBRNA2T00015719001"/>
</dbReference>
<reference evidence="1 2" key="1">
    <citation type="journal article" date="2014" name="Science">
        <title>Plant genetics. Early allopolyploid evolution in the post-Neolithic Brassica napus oilseed genome.</title>
        <authorList>
            <person name="Chalhoub B."/>
            <person name="Denoeud F."/>
            <person name="Liu S."/>
            <person name="Parkin I.A."/>
            <person name="Tang H."/>
            <person name="Wang X."/>
            <person name="Chiquet J."/>
            <person name="Belcram H."/>
            <person name="Tong C."/>
            <person name="Samans B."/>
            <person name="Correa M."/>
            <person name="Da Silva C."/>
            <person name="Just J."/>
            <person name="Falentin C."/>
            <person name="Koh C.S."/>
            <person name="Le Clainche I."/>
            <person name="Bernard M."/>
            <person name="Bento P."/>
            <person name="Noel B."/>
            <person name="Labadie K."/>
            <person name="Alberti A."/>
            <person name="Charles M."/>
            <person name="Arnaud D."/>
            <person name="Guo H."/>
            <person name="Daviaud C."/>
            <person name="Alamery S."/>
            <person name="Jabbari K."/>
            <person name="Zhao M."/>
            <person name="Edger P.P."/>
            <person name="Chelaifa H."/>
            <person name="Tack D."/>
            <person name="Lassalle G."/>
            <person name="Mestiri I."/>
            <person name="Schnel N."/>
            <person name="Le Paslier M.C."/>
            <person name="Fan G."/>
            <person name="Renault V."/>
            <person name="Bayer P.E."/>
            <person name="Golicz A.A."/>
            <person name="Manoli S."/>
            <person name="Lee T.H."/>
            <person name="Thi V.H."/>
            <person name="Chalabi S."/>
            <person name="Hu Q."/>
            <person name="Fan C."/>
            <person name="Tollenaere R."/>
            <person name="Lu Y."/>
            <person name="Battail C."/>
            <person name="Shen J."/>
            <person name="Sidebottom C.H."/>
            <person name="Wang X."/>
            <person name="Canaguier A."/>
            <person name="Chauveau A."/>
            <person name="Berard A."/>
            <person name="Deniot G."/>
            <person name="Guan M."/>
            <person name="Liu Z."/>
            <person name="Sun F."/>
            <person name="Lim Y.P."/>
            <person name="Lyons E."/>
            <person name="Town C.D."/>
            <person name="Bancroft I."/>
            <person name="Wang X."/>
            <person name="Meng J."/>
            <person name="Ma J."/>
            <person name="Pires J.C."/>
            <person name="King G.J."/>
            <person name="Brunel D."/>
            <person name="Delourme R."/>
            <person name="Renard M."/>
            <person name="Aury J.M."/>
            <person name="Adams K.L."/>
            <person name="Batley J."/>
            <person name="Snowdon R.J."/>
            <person name="Tost J."/>
            <person name="Edwards D."/>
            <person name="Zhou Y."/>
            <person name="Hua W."/>
            <person name="Sharpe A.G."/>
            <person name="Paterson A.H."/>
            <person name="Guan C."/>
            <person name="Wincker P."/>
        </authorList>
    </citation>
    <scope>NUCLEOTIDE SEQUENCE [LARGE SCALE GENOMIC DNA]</scope>
    <source>
        <strain evidence="2">cv. Darmor-bzh</strain>
    </source>
</reference>
<proteinExistence type="predicted"/>